<dbReference type="PANTHER" id="PTHR42770">
    <property type="entry name" value="AMINO ACID TRANSPORTER-RELATED"/>
    <property type="match status" value="1"/>
</dbReference>
<keyword evidence="8" id="KW-1185">Reference proteome</keyword>
<keyword evidence="5 6" id="KW-0472">Membrane</keyword>
<keyword evidence="2" id="KW-1003">Cell membrane</keyword>
<evidence type="ECO:0000256" key="3">
    <source>
        <dbReference type="ARBA" id="ARBA00022692"/>
    </source>
</evidence>
<gene>
    <name evidence="7" type="ORF">E4665_08330</name>
</gene>
<dbReference type="Pfam" id="PF13520">
    <property type="entry name" value="AA_permease_2"/>
    <property type="match status" value="1"/>
</dbReference>
<feature type="transmembrane region" description="Helical" evidence="6">
    <location>
        <begin position="200"/>
        <end position="219"/>
    </location>
</feature>
<evidence type="ECO:0000256" key="4">
    <source>
        <dbReference type="ARBA" id="ARBA00022989"/>
    </source>
</evidence>
<feature type="transmembrane region" description="Helical" evidence="6">
    <location>
        <begin position="51"/>
        <end position="71"/>
    </location>
</feature>
<protein>
    <submittedName>
        <fullName evidence="7">APC family permease</fullName>
    </submittedName>
</protein>
<keyword evidence="4 6" id="KW-1133">Transmembrane helix</keyword>
<dbReference type="GO" id="GO:0005886">
    <property type="term" value="C:plasma membrane"/>
    <property type="evidence" value="ECO:0007669"/>
    <property type="project" value="UniProtKB-SubCell"/>
</dbReference>
<dbReference type="Proteomes" id="UP000298347">
    <property type="component" value="Unassembled WGS sequence"/>
</dbReference>
<feature type="transmembrane region" description="Helical" evidence="6">
    <location>
        <begin position="130"/>
        <end position="148"/>
    </location>
</feature>
<feature type="transmembrane region" description="Helical" evidence="6">
    <location>
        <begin position="96"/>
        <end position="118"/>
    </location>
</feature>
<comment type="subcellular location">
    <subcellularLocation>
        <location evidence="1">Cell membrane</location>
        <topology evidence="1">Multi-pass membrane protein</topology>
    </subcellularLocation>
</comment>
<dbReference type="PIRSF" id="PIRSF006060">
    <property type="entry name" value="AA_transporter"/>
    <property type="match status" value="1"/>
</dbReference>
<dbReference type="InterPro" id="IPR050367">
    <property type="entry name" value="APC_superfamily"/>
</dbReference>
<evidence type="ECO:0000313" key="8">
    <source>
        <dbReference type="Proteomes" id="UP000298347"/>
    </source>
</evidence>
<feature type="transmembrane region" description="Helical" evidence="6">
    <location>
        <begin position="363"/>
        <end position="383"/>
    </location>
</feature>
<feature type="transmembrane region" description="Helical" evidence="6">
    <location>
        <begin position="289"/>
        <end position="316"/>
    </location>
</feature>
<feature type="transmembrane region" description="Helical" evidence="6">
    <location>
        <begin position="395"/>
        <end position="416"/>
    </location>
</feature>
<evidence type="ECO:0000313" key="7">
    <source>
        <dbReference type="EMBL" id="TGA98515.1"/>
    </source>
</evidence>
<dbReference type="Gene3D" id="1.20.1740.10">
    <property type="entry name" value="Amino acid/polyamine transporter I"/>
    <property type="match status" value="1"/>
</dbReference>
<feature type="transmembrane region" description="Helical" evidence="6">
    <location>
        <begin position="422"/>
        <end position="442"/>
    </location>
</feature>
<dbReference type="GO" id="GO:0022857">
    <property type="term" value="F:transmembrane transporter activity"/>
    <property type="evidence" value="ECO:0007669"/>
    <property type="project" value="InterPro"/>
</dbReference>
<comment type="caution">
    <text evidence="7">The sequence shown here is derived from an EMBL/GenBank/DDBJ whole genome shotgun (WGS) entry which is preliminary data.</text>
</comment>
<accession>A0A4Z0GN40</accession>
<dbReference type="OrthoDB" id="9762947at2"/>
<name>A0A4Z0GN40_9BACL</name>
<sequence length="452" mass="49151">MAGSSNEKQTGYKQELNRALSFTDLLIYGLIFMVPIAPFGIYGQIAVGSHGMVALAYAIGMVGMLFTAISYSKMSSAIPIAGSVYSYAQRGINDNVGFIAGWLILLDYIFIPALLYLVSAVALADIVPQVPVLVWLIIFIAFNTVINIRGIVFTAKTNKIILLLEFIVLAVFIIVGIAAIAQHINGATFTFKPLFNASQFSIPTVMGAVSIAVLSFLGFDAISTLSEESNGGKKAVGRATVFSLIIVGVLFIIQTWVAALIFPNYNAFKSQDTAFYQVAGIAGGDWLRIVTIVATAVSWGIADALVAQTAISRILYSMARDRKLPHILAKIHPKYKTPYVSTILVAIVSLIVTTIFASQIGKLASVVNFGALSSFLLLHLAVMNYYLRKQKSKNYLAYFVMPLIGFLVIGFVWWNLDSLAKTLGFSWLAIGIVYLIFLKIFGKNIKISDDLS</sequence>
<feature type="transmembrane region" description="Helical" evidence="6">
    <location>
        <begin position="240"/>
        <end position="262"/>
    </location>
</feature>
<proteinExistence type="predicted"/>
<organism evidence="7 8">
    <name type="scientific">Sporolactobacillus shoreae</name>
    <dbReference type="NCBI Taxonomy" id="1465501"/>
    <lineage>
        <taxon>Bacteria</taxon>
        <taxon>Bacillati</taxon>
        <taxon>Bacillota</taxon>
        <taxon>Bacilli</taxon>
        <taxon>Bacillales</taxon>
        <taxon>Sporolactobacillaceae</taxon>
        <taxon>Sporolactobacillus</taxon>
    </lineage>
</organism>
<feature type="transmembrane region" description="Helical" evidence="6">
    <location>
        <begin position="337"/>
        <end position="357"/>
    </location>
</feature>
<dbReference type="PANTHER" id="PTHR42770:SF16">
    <property type="entry name" value="AMINO ACID PERMEASE"/>
    <property type="match status" value="1"/>
</dbReference>
<evidence type="ECO:0000256" key="1">
    <source>
        <dbReference type="ARBA" id="ARBA00004651"/>
    </source>
</evidence>
<feature type="transmembrane region" description="Helical" evidence="6">
    <location>
        <begin position="160"/>
        <end position="180"/>
    </location>
</feature>
<evidence type="ECO:0000256" key="5">
    <source>
        <dbReference type="ARBA" id="ARBA00023136"/>
    </source>
</evidence>
<evidence type="ECO:0000256" key="6">
    <source>
        <dbReference type="SAM" id="Phobius"/>
    </source>
</evidence>
<evidence type="ECO:0000256" key="2">
    <source>
        <dbReference type="ARBA" id="ARBA00022475"/>
    </source>
</evidence>
<dbReference type="RefSeq" id="WP_135348325.1">
    <property type="nucleotide sequence ID" value="NZ_SRJD01000007.1"/>
</dbReference>
<feature type="transmembrane region" description="Helical" evidence="6">
    <location>
        <begin position="25"/>
        <end position="45"/>
    </location>
</feature>
<dbReference type="AlphaFoldDB" id="A0A4Z0GN40"/>
<reference evidence="7 8" key="1">
    <citation type="journal article" date="2015" name="Int. J. Syst. Evol. Microbiol.">
        <title>Sporolactobacillus shoreae sp. nov. and Sporolactobacillus spathodeae sp. nov., two spore-forming lactic acid bacteria isolated from tree barks in Thailand.</title>
        <authorList>
            <person name="Thamacharoensuk T."/>
            <person name="Kitahara M."/>
            <person name="Ohkuma M."/>
            <person name="Thongchul N."/>
            <person name="Tanasupawat S."/>
        </authorList>
    </citation>
    <scope>NUCLEOTIDE SEQUENCE [LARGE SCALE GENOMIC DNA]</scope>
    <source>
        <strain evidence="7 8">BK92</strain>
    </source>
</reference>
<keyword evidence="3 6" id="KW-0812">Transmembrane</keyword>
<dbReference type="EMBL" id="SRJD01000007">
    <property type="protein sequence ID" value="TGA98515.1"/>
    <property type="molecule type" value="Genomic_DNA"/>
</dbReference>
<dbReference type="InterPro" id="IPR002293">
    <property type="entry name" value="AA/rel_permease1"/>
</dbReference>